<dbReference type="RefSeq" id="WP_010657642.1">
    <property type="nucleotide sequence ID" value="NZ_CP044970.1"/>
</dbReference>
<dbReference type="Proteomes" id="UP000441102">
    <property type="component" value="Unassembled WGS sequence"/>
</dbReference>
<dbReference type="AlphaFoldDB" id="A0A011UPD8"/>
<accession>A0A011UPD8</accession>
<sequence length="305" mass="33817">MKIYTKWSPFETQVYDQSCGDDQEIDTDFSKNVGAGFIMDAEGKSLTLSTNSDVYWPDSESDPDTFIDTVTEFGILSGHFALTQRTGGALCLGSERSFSLTLQREGSMVLEHPHVQMETRSRGDYGSVRVEMYDASQLTFSGRNIFWGGEFSVYDNARLNFFEEHVIPYTGLTELYDTSEFNLSTNRIYASNSPESEWRISLADGSPQLNILAQTSGGDPLQTQNEAAPYPEAILDFGASSRGTIAIDMPDANAFMLTLLDSRKTFSVNGKPVYVGNSSQFNHSFQNGVQRNGFTTGVMTITKVR</sequence>
<reference evidence="2" key="3">
    <citation type="submission" date="2020-10" db="EMBL/GenBank/DDBJ databases">
        <title>Enrichment of novel Verrucomicrobia, Bacteroidetes and Krumholzibacteria in an oxygen-limited, methane- and iron-fed bioreactor inoculated with Bothnian Sea sediments.</title>
        <authorList>
            <person name="Martins P.D."/>
            <person name="de Jong A."/>
            <person name="Lenstra W.K."/>
            <person name="van Helmond N.A.G.M."/>
            <person name="Slomp C.P."/>
            <person name="Jetten M.S.M."/>
            <person name="Welte C.U."/>
            <person name="Rasigraf O."/>
        </authorList>
    </citation>
    <scope>NUCLEOTIDE SEQUENCE</scope>
    <source>
        <strain evidence="2">MAG47</strain>
    </source>
</reference>
<dbReference type="GeneID" id="61318690"/>
<evidence type="ECO:0000313" key="3">
    <source>
        <dbReference type="Proteomes" id="UP000441102"/>
    </source>
</evidence>
<dbReference type="EMBL" id="JACZKO010000048">
    <property type="protein sequence ID" value="MBE0562813.1"/>
    <property type="molecule type" value="Genomic_DNA"/>
</dbReference>
<evidence type="ECO:0000313" key="1">
    <source>
        <dbReference type="EMBL" id="KAB2801273.1"/>
    </source>
</evidence>
<dbReference type="EMBL" id="WBWX01000002">
    <property type="protein sequence ID" value="KAB2801273.1"/>
    <property type="molecule type" value="Genomic_DNA"/>
</dbReference>
<reference evidence="1 3" key="1">
    <citation type="submission" date="2019-09" db="EMBL/GenBank/DDBJ databases">
        <title>Taxonomic organization of the family Brucellaceae based on a phylogenomic approach.</title>
        <authorList>
            <person name="Leclercq S."/>
            <person name="Cloeckaert A."/>
            <person name="Zygmunt M.S."/>
        </authorList>
    </citation>
    <scope>NUCLEOTIDE SEQUENCE [LARGE SCALE GENOMIC DNA]</scope>
    <source>
        <strain evidence="1 3">CCUG 34461</strain>
    </source>
</reference>
<proteinExistence type="predicted"/>
<reference evidence="2" key="2">
    <citation type="submission" date="2020-09" db="EMBL/GenBank/DDBJ databases">
        <authorList>
            <person name="Dalcin Martins P."/>
        </authorList>
    </citation>
    <scope>NUCLEOTIDE SEQUENCE</scope>
    <source>
        <strain evidence="2">MAG47</strain>
    </source>
</reference>
<protein>
    <submittedName>
        <fullName evidence="2">Uncharacterized protein</fullName>
    </submittedName>
</protein>
<name>A0A011UPD8_BRUAN</name>
<evidence type="ECO:0000313" key="4">
    <source>
        <dbReference type="Proteomes" id="UP000642265"/>
    </source>
</evidence>
<dbReference type="Proteomes" id="UP000642265">
    <property type="component" value="Unassembled WGS sequence"/>
</dbReference>
<evidence type="ECO:0000313" key="2">
    <source>
        <dbReference type="EMBL" id="MBE0562813.1"/>
    </source>
</evidence>
<organism evidence="2 4">
    <name type="scientific">Brucella anthropi</name>
    <name type="common">Ochrobactrum anthropi</name>
    <dbReference type="NCBI Taxonomy" id="529"/>
    <lineage>
        <taxon>Bacteria</taxon>
        <taxon>Pseudomonadati</taxon>
        <taxon>Pseudomonadota</taxon>
        <taxon>Alphaproteobacteria</taxon>
        <taxon>Hyphomicrobiales</taxon>
        <taxon>Brucellaceae</taxon>
        <taxon>Brucella/Ochrobactrum group</taxon>
        <taxon>Brucella</taxon>
    </lineage>
</organism>
<comment type="caution">
    <text evidence="2">The sequence shown here is derived from an EMBL/GenBank/DDBJ whole genome shotgun (WGS) entry which is preliminary data.</text>
</comment>
<gene>
    <name evidence="1" type="ORF">F9L06_06190</name>
    <name evidence="2" type="ORF">IH622_18635</name>
</gene>